<dbReference type="InterPro" id="IPR037294">
    <property type="entry name" value="ABC_BtuC-like"/>
</dbReference>
<gene>
    <name evidence="9" type="primary">fhuB</name>
    <name evidence="9" type="ORF">K6K13_15695</name>
</gene>
<feature type="transmembrane region" description="Helical" evidence="8">
    <location>
        <begin position="525"/>
        <end position="542"/>
    </location>
</feature>
<evidence type="ECO:0000256" key="5">
    <source>
        <dbReference type="ARBA" id="ARBA00022692"/>
    </source>
</evidence>
<evidence type="ECO:0000256" key="4">
    <source>
        <dbReference type="ARBA" id="ARBA00022475"/>
    </source>
</evidence>
<feature type="transmembrane region" description="Helical" evidence="8">
    <location>
        <begin position="59"/>
        <end position="80"/>
    </location>
</feature>
<dbReference type="Proteomes" id="UP000825886">
    <property type="component" value="Chromosome"/>
</dbReference>
<comment type="subcellular location">
    <subcellularLocation>
        <location evidence="1">Cell membrane</location>
        <topology evidence="1">Multi-pass membrane protein</topology>
    </subcellularLocation>
</comment>
<dbReference type="CDD" id="cd06550">
    <property type="entry name" value="TM_ABC_iron-siderophores_like"/>
    <property type="match status" value="2"/>
</dbReference>
<feature type="transmembrane region" description="Helical" evidence="8">
    <location>
        <begin position="425"/>
        <end position="444"/>
    </location>
</feature>
<dbReference type="PANTHER" id="PTHR30472">
    <property type="entry name" value="FERRIC ENTEROBACTIN TRANSPORT SYSTEM PERMEASE PROTEIN"/>
    <property type="match status" value="1"/>
</dbReference>
<dbReference type="PANTHER" id="PTHR30472:SF37">
    <property type="entry name" value="FE(3+) DICITRATE TRANSPORT SYSTEM PERMEASE PROTEIN FECD-RELATED"/>
    <property type="match status" value="1"/>
</dbReference>
<feature type="transmembrane region" description="Helical" evidence="8">
    <location>
        <begin position="279"/>
        <end position="301"/>
    </location>
</feature>
<reference evidence="9 10" key="1">
    <citation type="submission" date="2021-08" db="EMBL/GenBank/DDBJ databases">
        <title>Culture and genomic analysis of Symbiopectobacterium purcellii sp. nov. gen. nov., isolated from the leafhopper Empoasca decipiens.</title>
        <authorList>
            <person name="Nadal-Jimenez P."/>
            <person name="Siozios S."/>
            <person name="Halliday N."/>
            <person name="Camara M."/>
            <person name="Hurst G.D.D."/>
        </authorList>
    </citation>
    <scope>NUCLEOTIDE SEQUENCE [LARGE SCALE GENOMIC DNA]</scope>
    <source>
        <strain evidence="9 10">SyEd1</strain>
    </source>
</reference>
<feature type="transmembrane region" description="Helical" evidence="8">
    <location>
        <begin position="307"/>
        <end position="325"/>
    </location>
</feature>
<evidence type="ECO:0000256" key="8">
    <source>
        <dbReference type="SAM" id="Phobius"/>
    </source>
</evidence>
<evidence type="ECO:0000256" key="2">
    <source>
        <dbReference type="ARBA" id="ARBA00007935"/>
    </source>
</evidence>
<organism evidence="9 10">
    <name type="scientific">Symbiopectobacterium purcellii</name>
    <dbReference type="NCBI Taxonomy" id="2871826"/>
    <lineage>
        <taxon>Bacteria</taxon>
        <taxon>Pseudomonadati</taxon>
        <taxon>Pseudomonadota</taxon>
        <taxon>Gammaproteobacteria</taxon>
        <taxon>Enterobacterales</taxon>
        <taxon>Enterobacteriaceae</taxon>
    </lineage>
</organism>
<dbReference type="NCBIfam" id="NF007866">
    <property type="entry name" value="PRK10577.1-2"/>
    <property type="match status" value="1"/>
</dbReference>
<keyword evidence="3" id="KW-0813">Transport</keyword>
<feature type="transmembrane region" description="Helical" evidence="8">
    <location>
        <begin position="146"/>
        <end position="170"/>
    </location>
</feature>
<keyword evidence="5 8" id="KW-0812">Transmembrane</keyword>
<evidence type="ECO:0000256" key="1">
    <source>
        <dbReference type="ARBA" id="ARBA00004651"/>
    </source>
</evidence>
<dbReference type="Pfam" id="PF01032">
    <property type="entry name" value="FecCD"/>
    <property type="match status" value="2"/>
</dbReference>
<sequence>MASTPKRSGAVLIVVGMLAVLLLIMAANLRHALPVATWWQAVANPETGDLSQLLFHYSLLPRLALSLLVGAGLGLAGLLFQQVMRNPLAEPATLGIATGAQLGVTVATLWMLPGGEVAQQWMAMVGALGIGALVFGLSWGKQMSPITLLLAGLVLSFYCAAVNQLLVLFNHEQLQNLFLWSSGMLNQQDWSRVAFLFPRLLVCFALALLLLRPLTLLGLDDGVARNLGLGLVLARLTTLGVAIFLSAQLVNVAGIIGFVGLFAPLLARMLGARRLWQRLWLAPLLGALLLGLTDQTVLWLTRVWREVPTGAVTALIGAPLLLWLLPRLRTTHQPALVPAGGINAVAPRWGRWLLAGIVLLLVALAIALMLGKGAQGWQWSRGEDLAQVLPWRWPRAVAALTAGMMLAMAGTLIQKLTANPMGSPEVLGISAGAATGVILLLFLMPGDTSAWQLPAGSAGAALTLLVMITIASRGGFSTQRMLLAGIALSTAFSTVLTLLLASGDPRMSGVITWISGSTYGVESEQAINTAGVALVLVLMVPLCQRWLRILPLGSVTAQALGVAVTPVRLLILLLASVLTAMATLTVGPLSFVGLMAPHLARMMGFSRVIPQLCCSALIGGILMLLADWAGRIILFPNQVPAGLLATFIGAPYFIYLLRKQAH</sequence>
<dbReference type="SUPFAM" id="SSF81345">
    <property type="entry name" value="ABC transporter involved in vitamin B12 uptake, BtuC"/>
    <property type="match status" value="2"/>
</dbReference>
<keyword evidence="6 8" id="KW-1133">Transmembrane helix</keyword>
<feature type="transmembrane region" description="Helical" evidence="8">
    <location>
        <begin position="118"/>
        <end position="139"/>
    </location>
</feature>
<dbReference type="Gene3D" id="1.10.3470.10">
    <property type="entry name" value="ABC transporter involved in vitamin B12 uptake, BtuC"/>
    <property type="match status" value="2"/>
</dbReference>
<feature type="transmembrane region" description="Helical" evidence="8">
    <location>
        <begin position="638"/>
        <end position="657"/>
    </location>
</feature>
<dbReference type="NCBIfam" id="NF007868">
    <property type="entry name" value="PRK10577.1-5"/>
    <property type="match status" value="1"/>
</dbReference>
<feature type="transmembrane region" description="Helical" evidence="8">
    <location>
        <begin position="249"/>
        <end position="267"/>
    </location>
</feature>
<proteinExistence type="inferred from homology"/>
<feature type="transmembrane region" description="Helical" evidence="8">
    <location>
        <begin position="482"/>
        <end position="501"/>
    </location>
</feature>
<comment type="similarity">
    <text evidence="2">Belongs to the binding-protein-dependent transport system permease family. FecCD subfamily.</text>
</comment>
<evidence type="ECO:0000256" key="6">
    <source>
        <dbReference type="ARBA" id="ARBA00022989"/>
    </source>
</evidence>
<feature type="transmembrane region" description="Helical" evidence="8">
    <location>
        <begin position="352"/>
        <end position="371"/>
    </location>
</feature>
<evidence type="ECO:0000313" key="10">
    <source>
        <dbReference type="Proteomes" id="UP000825886"/>
    </source>
</evidence>
<feature type="transmembrane region" description="Helical" evidence="8">
    <location>
        <begin position="573"/>
        <end position="596"/>
    </location>
</feature>
<keyword evidence="10" id="KW-1185">Reference proteome</keyword>
<keyword evidence="4" id="KW-1003">Cell membrane</keyword>
<feature type="transmembrane region" description="Helical" evidence="8">
    <location>
        <begin position="190"/>
        <end position="211"/>
    </location>
</feature>
<dbReference type="InterPro" id="IPR000522">
    <property type="entry name" value="ABC_transptr_permease_BtuC"/>
</dbReference>
<evidence type="ECO:0000313" key="9">
    <source>
        <dbReference type="EMBL" id="QZN94711.1"/>
    </source>
</evidence>
<feature type="transmembrane region" description="Helical" evidence="8">
    <location>
        <begin position="391"/>
        <end position="413"/>
    </location>
</feature>
<feature type="transmembrane region" description="Helical" evidence="8">
    <location>
        <begin position="92"/>
        <end position="112"/>
    </location>
</feature>
<name>A0ABX9AKA9_9ENTR</name>
<feature type="transmembrane region" description="Helical" evidence="8">
    <location>
        <begin position="608"/>
        <end position="626"/>
    </location>
</feature>
<evidence type="ECO:0000256" key="7">
    <source>
        <dbReference type="ARBA" id="ARBA00023136"/>
    </source>
</evidence>
<dbReference type="RefSeq" id="WP_222157828.1">
    <property type="nucleotide sequence ID" value="NZ_CP081864.1"/>
</dbReference>
<keyword evidence="7 8" id="KW-0472">Membrane</keyword>
<dbReference type="EMBL" id="CP081864">
    <property type="protein sequence ID" value="QZN94711.1"/>
    <property type="molecule type" value="Genomic_DNA"/>
</dbReference>
<feature type="transmembrane region" description="Helical" evidence="8">
    <location>
        <begin position="450"/>
        <end position="470"/>
    </location>
</feature>
<evidence type="ECO:0000256" key="3">
    <source>
        <dbReference type="ARBA" id="ARBA00022448"/>
    </source>
</evidence>
<accession>A0ABX9AKA9</accession>
<feature type="transmembrane region" description="Helical" evidence="8">
    <location>
        <begin position="223"/>
        <end position="243"/>
    </location>
</feature>
<protein>
    <submittedName>
        <fullName evidence="9">Fe(3+)-hydroxamate ABC transporter permease FhuB</fullName>
    </submittedName>
</protein>